<dbReference type="InterPro" id="IPR030470">
    <property type="entry name" value="UbiA_prenylTrfase_CS"/>
</dbReference>
<comment type="cofactor">
    <cofactor evidence="1 9">
        <name>Mg(2+)</name>
        <dbReference type="ChEBI" id="CHEBI:18420"/>
    </cofactor>
</comment>
<dbReference type="NCBIfam" id="NF009514">
    <property type="entry name" value="PRK12873.1"/>
    <property type="match status" value="1"/>
</dbReference>
<protein>
    <recommendedName>
        <fullName evidence="9">4-hydroxybenzoate solanesyltransferase</fullName>
        <ecNumber evidence="9">2.5.1.39</ecNumber>
    </recommendedName>
    <alternativeName>
        <fullName evidence="9">4-HB polyprenyltransferase</fullName>
    </alternativeName>
</protein>
<dbReference type="EC" id="2.5.1.39" evidence="9"/>
<dbReference type="PANTHER" id="PTHR11048">
    <property type="entry name" value="PRENYLTRANSFERASES"/>
    <property type="match status" value="1"/>
</dbReference>
<dbReference type="GO" id="GO:0005886">
    <property type="term" value="C:plasma membrane"/>
    <property type="evidence" value="ECO:0007669"/>
    <property type="project" value="UniProtKB-SubCell"/>
</dbReference>
<keyword evidence="9" id="KW-1003">Cell membrane</keyword>
<keyword evidence="6 9" id="KW-0812">Transmembrane</keyword>
<keyword evidence="4 9" id="KW-0997">Cell inner membrane</keyword>
<name>A0A951PDK9_9CYAN</name>
<reference evidence="10" key="1">
    <citation type="submission" date="2021-05" db="EMBL/GenBank/DDBJ databases">
        <authorList>
            <person name="Pietrasiak N."/>
            <person name="Ward R."/>
            <person name="Stajich J.E."/>
            <person name="Kurbessoian T."/>
        </authorList>
    </citation>
    <scope>NUCLEOTIDE SEQUENCE</scope>
    <source>
        <strain evidence="10">GSE-TBD4-15B</strain>
    </source>
</reference>
<feature type="transmembrane region" description="Helical" evidence="9">
    <location>
        <begin position="212"/>
        <end position="231"/>
    </location>
</feature>
<dbReference type="InterPro" id="IPR006370">
    <property type="entry name" value="HB_polyprenyltransferase-like"/>
</dbReference>
<dbReference type="Proteomes" id="UP000707356">
    <property type="component" value="Unassembled WGS sequence"/>
</dbReference>
<dbReference type="GO" id="GO:0006744">
    <property type="term" value="P:ubiquinone biosynthetic process"/>
    <property type="evidence" value="ECO:0007669"/>
    <property type="project" value="UniProtKB-UniRule"/>
</dbReference>
<comment type="function">
    <text evidence="9">Catalyzes the prenylation of para-hydroxybenzoate (PHB) with an all-trans polyprenyl group. Mediates the second step in the final reaction sequence of plastoquinone-9 (PQ-9) biosynthesis, which is the condensation of the polyisoprenoid side chain with PHB, generating the first membrane-bound Q intermediate 4-hydroxy-3-solanesylbenzoate.</text>
</comment>
<evidence type="ECO:0000256" key="1">
    <source>
        <dbReference type="ARBA" id="ARBA00001946"/>
    </source>
</evidence>
<feature type="transmembrane region" description="Helical" evidence="9">
    <location>
        <begin position="172"/>
        <end position="192"/>
    </location>
</feature>
<dbReference type="FunFam" id="1.20.120.1780:FF:000001">
    <property type="entry name" value="4-hydroxybenzoate octaprenyltransferase"/>
    <property type="match status" value="1"/>
</dbReference>
<evidence type="ECO:0000256" key="9">
    <source>
        <dbReference type="HAMAP-Rule" id="MF_01635"/>
    </source>
</evidence>
<feature type="transmembrane region" description="Helical" evidence="9">
    <location>
        <begin position="237"/>
        <end position="254"/>
    </location>
</feature>
<dbReference type="Gene3D" id="1.20.120.1780">
    <property type="entry name" value="UbiA prenyltransferase"/>
    <property type="match status" value="1"/>
</dbReference>
<dbReference type="PROSITE" id="PS00943">
    <property type="entry name" value="UBIA"/>
    <property type="match status" value="1"/>
</dbReference>
<evidence type="ECO:0000313" key="11">
    <source>
        <dbReference type="Proteomes" id="UP000707356"/>
    </source>
</evidence>
<organism evidence="10 11">
    <name type="scientific">Pegethrix bostrychoides GSE-TBD4-15B</name>
    <dbReference type="NCBI Taxonomy" id="2839662"/>
    <lineage>
        <taxon>Bacteria</taxon>
        <taxon>Bacillati</taxon>
        <taxon>Cyanobacteriota</taxon>
        <taxon>Cyanophyceae</taxon>
        <taxon>Oculatellales</taxon>
        <taxon>Oculatellaceae</taxon>
        <taxon>Pegethrix</taxon>
    </lineage>
</organism>
<accession>A0A951PDK9</accession>
<feature type="transmembrane region" description="Helical" evidence="9">
    <location>
        <begin position="146"/>
        <end position="166"/>
    </location>
</feature>
<evidence type="ECO:0000256" key="6">
    <source>
        <dbReference type="ARBA" id="ARBA00022692"/>
    </source>
</evidence>
<proteinExistence type="inferred from homology"/>
<keyword evidence="8 9" id="KW-0472">Membrane</keyword>
<dbReference type="CDD" id="cd13959">
    <property type="entry name" value="PT_UbiA_COQ2"/>
    <property type="match status" value="1"/>
</dbReference>
<sequence length="293" mass="31720">MLTQSPQSEPTWQAILHLLRWDKPAGRLILMIPALWAVVLAAEGRPPLVLLGVIVLGSLATSAAGCVVNDLWDRKIDAQVSRTRHRPLAAKALSVKVGLGVAAVAFACAWGLAAYLNPLSFWLAVAAVPFIVLYPLAKRVFPMPQLVMALCWGFTVLISWSAVTASLSFPTWLLWGATLFWALGFDTVYAMADRLDDERIGVNSSARFFGKFAPTAVALCFMASALLLAGVGEALSLSWPFWLALVLVTAGWGWQSLQLRAAQPDPQLYGQIFRQNVGLGFLLLIGMELGSLS</sequence>
<dbReference type="InterPro" id="IPR044878">
    <property type="entry name" value="UbiA_sf"/>
</dbReference>
<dbReference type="GO" id="GO:0008412">
    <property type="term" value="F:4-hydroxybenzoate polyprenyltransferase activity"/>
    <property type="evidence" value="ECO:0007669"/>
    <property type="project" value="UniProtKB-UniRule"/>
</dbReference>
<feature type="transmembrane region" description="Helical" evidence="9">
    <location>
        <begin position="119"/>
        <end position="137"/>
    </location>
</feature>
<evidence type="ECO:0000313" key="10">
    <source>
        <dbReference type="EMBL" id="MBW4467215.1"/>
    </source>
</evidence>
<evidence type="ECO:0000256" key="5">
    <source>
        <dbReference type="ARBA" id="ARBA00022679"/>
    </source>
</evidence>
<evidence type="ECO:0000256" key="7">
    <source>
        <dbReference type="ARBA" id="ARBA00022989"/>
    </source>
</evidence>
<feature type="transmembrane region" description="Helical" evidence="9">
    <location>
        <begin position="93"/>
        <end position="113"/>
    </location>
</feature>
<dbReference type="PANTHER" id="PTHR11048:SF28">
    <property type="entry name" value="4-HYDROXYBENZOATE POLYPRENYLTRANSFERASE, MITOCHONDRIAL"/>
    <property type="match status" value="1"/>
</dbReference>
<feature type="transmembrane region" description="Helical" evidence="9">
    <location>
        <begin position="48"/>
        <end position="72"/>
    </location>
</feature>
<dbReference type="InterPro" id="IPR039653">
    <property type="entry name" value="Prenyltransferase"/>
</dbReference>
<evidence type="ECO:0000256" key="8">
    <source>
        <dbReference type="ARBA" id="ARBA00023136"/>
    </source>
</evidence>
<reference evidence="10" key="2">
    <citation type="journal article" date="2022" name="Microbiol. Resour. Announc.">
        <title>Metagenome Sequencing to Explore Phylogenomics of Terrestrial Cyanobacteria.</title>
        <authorList>
            <person name="Ward R.D."/>
            <person name="Stajich J.E."/>
            <person name="Johansen J.R."/>
            <person name="Huntemann M."/>
            <person name="Clum A."/>
            <person name="Foster B."/>
            <person name="Foster B."/>
            <person name="Roux S."/>
            <person name="Palaniappan K."/>
            <person name="Varghese N."/>
            <person name="Mukherjee S."/>
            <person name="Reddy T.B.K."/>
            <person name="Daum C."/>
            <person name="Copeland A."/>
            <person name="Chen I.A."/>
            <person name="Ivanova N.N."/>
            <person name="Kyrpides N.C."/>
            <person name="Shapiro N."/>
            <person name="Eloe-Fadrosh E.A."/>
            <person name="Pietrasiak N."/>
        </authorList>
    </citation>
    <scope>NUCLEOTIDE SEQUENCE</scope>
    <source>
        <strain evidence="10">GSE-TBD4-15B</strain>
    </source>
</reference>
<dbReference type="Pfam" id="PF01040">
    <property type="entry name" value="UbiA"/>
    <property type="match status" value="1"/>
</dbReference>
<comment type="caution">
    <text evidence="10">The sequence shown here is derived from an EMBL/GenBank/DDBJ whole genome shotgun (WGS) entry which is preliminary data.</text>
</comment>
<dbReference type="AlphaFoldDB" id="A0A951PDK9"/>
<comment type="similarity">
    <text evidence="3 9">Belongs to the UbiA prenyltransferase family.</text>
</comment>
<keyword evidence="9" id="KW-0460">Magnesium</keyword>
<dbReference type="FunFam" id="1.10.357.140:FF:000008">
    <property type="entry name" value="4-hydroxybenzoate octaprenyltransferase"/>
    <property type="match status" value="1"/>
</dbReference>
<gene>
    <name evidence="9" type="primary">plqA</name>
    <name evidence="10" type="ORF">KME07_17450</name>
</gene>
<evidence type="ECO:0000256" key="4">
    <source>
        <dbReference type="ARBA" id="ARBA00022519"/>
    </source>
</evidence>
<keyword evidence="5 9" id="KW-0808">Transferase</keyword>
<dbReference type="HAMAP" id="MF_01635">
    <property type="entry name" value="UbiA"/>
    <property type="match status" value="1"/>
</dbReference>
<dbReference type="EMBL" id="JAHHHV010000074">
    <property type="protein sequence ID" value="MBW4467215.1"/>
    <property type="molecule type" value="Genomic_DNA"/>
</dbReference>
<dbReference type="InterPro" id="IPR000537">
    <property type="entry name" value="UbiA_prenyltransferase"/>
</dbReference>
<evidence type="ECO:0000256" key="3">
    <source>
        <dbReference type="ARBA" id="ARBA00005985"/>
    </source>
</evidence>
<dbReference type="NCBIfam" id="TIGR01474">
    <property type="entry name" value="ubiA_proteo"/>
    <property type="match status" value="1"/>
</dbReference>
<dbReference type="Gene3D" id="1.10.357.140">
    <property type="entry name" value="UbiA prenyltransferase"/>
    <property type="match status" value="1"/>
</dbReference>
<comment type="catalytic activity">
    <reaction evidence="9">
        <text>all-trans-nonaprenyl diphosphate + 4-hydroxybenzoate = 4-hydroxy-3-(all-trans-nonaprenyl)benzoate + diphosphate</text>
        <dbReference type="Rhea" id="RHEA:17709"/>
        <dbReference type="ChEBI" id="CHEBI:17879"/>
        <dbReference type="ChEBI" id="CHEBI:33019"/>
        <dbReference type="ChEBI" id="CHEBI:58391"/>
        <dbReference type="ChEBI" id="CHEBI:84502"/>
        <dbReference type="EC" id="2.5.1.39"/>
    </reaction>
</comment>
<evidence type="ECO:0000256" key="2">
    <source>
        <dbReference type="ARBA" id="ARBA00004141"/>
    </source>
</evidence>
<comment type="subcellular location">
    <subcellularLocation>
        <location evidence="9">Cell inner membrane</location>
        <topology evidence="9">Multi-pass membrane protein</topology>
    </subcellularLocation>
    <subcellularLocation>
        <location evidence="2">Membrane</location>
        <topology evidence="2">Multi-pass membrane protein</topology>
    </subcellularLocation>
</comment>
<keyword evidence="7 9" id="KW-1133">Transmembrane helix</keyword>